<reference evidence="1 2" key="1">
    <citation type="submission" date="2014-10" db="EMBL/GenBank/DDBJ databases">
        <title>Proteus mirabilis bacteriophage PM 93.</title>
        <authorList>
            <person name="Shedko E.D."/>
            <person name="Morozova V.V."/>
            <person name="Tupikin A.E."/>
            <person name="Kabilov M.R."/>
            <person name="Kurilshikov A.M."/>
            <person name="Babkin I.V."/>
            <person name="Tikunova N.V."/>
        </authorList>
    </citation>
    <scope>NUCLEOTIDE SEQUENCE [LARGE SCALE GENOMIC DNA]</scope>
</reference>
<keyword evidence="2" id="KW-1185">Reference proteome</keyword>
<dbReference type="KEGG" id="vg:26824025"/>
<dbReference type="Proteomes" id="UP000203327">
    <property type="component" value="Segment"/>
</dbReference>
<gene>
    <name evidence="1" type="ORF">PM93_001</name>
</gene>
<dbReference type="GeneID" id="26824025"/>
<sequence>MRYDMKLNKMRKTAKYVMCYGARYETFEAILLAKKAKKRYIKKAWQQAKADLANMGSYGTPKAVLRGADRIMSYRKVYSGDIANFIIFDEVQHAIN</sequence>
<evidence type="ECO:0000313" key="1">
    <source>
        <dbReference type="EMBL" id="ALS88287.1"/>
    </source>
</evidence>
<dbReference type="OrthoDB" id="35591at10239"/>
<organism evidence="1 2">
    <name type="scientific">Proteus phage PM 93</name>
    <dbReference type="NCBI Taxonomy" id="1560284"/>
    <lineage>
        <taxon>Viruses</taxon>
        <taxon>Duplodnaviria</taxon>
        <taxon>Heunggongvirae</taxon>
        <taxon>Uroviricota</taxon>
        <taxon>Caudoviricetes</taxon>
        <taxon>Autographivirales</taxon>
        <taxon>Autosignataviridae</taxon>
        <taxon>Molineuxvirinae</taxon>
        <taxon>Acadevirus</taxon>
        <taxon>Acadevirus PM93</taxon>
    </lineage>
</organism>
<name>A0A0U2ZJJ9_9CAUD</name>
<accession>A0A0U2ZJJ9</accession>
<proteinExistence type="predicted"/>
<protein>
    <submittedName>
        <fullName evidence="1">Uncharacterized protein</fullName>
    </submittedName>
</protein>
<evidence type="ECO:0000313" key="2">
    <source>
        <dbReference type="Proteomes" id="UP000203327"/>
    </source>
</evidence>
<dbReference type="RefSeq" id="YP_009186844.1">
    <property type="nucleotide sequence ID" value="NC_027390.1"/>
</dbReference>
<dbReference type="EMBL" id="KM819696">
    <property type="protein sequence ID" value="ALS88287.1"/>
    <property type="molecule type" value="Genomic_DNA"/>
</dbReference>